<dbReference type="VEuPathDB" id="GiardiaDB:GL50803_0014971"/>
<dbReference type="EMBL" id="AHGT01000041">
    <property type="protein sequence ID" value="ESU36731.1"/>
    <property type="molecule type" value="Genomic_DNA"/>
</dbReference>
<feature type="coiled-coil region" evidence="1">
    <location>
        <begin position="310"/>
        <end position="500"/>
    </location>
</feature>
<dbReference type="VEuPathDB" id="GiardiaDB:QR46_1833"/>
<dbReference type="AlphaFoldDB" id="V6TD54"/>
<protein>
    <submittedName>
        <fullName evidence="3">Chromosome segregation protein SMC</fullName>
    </submittedName>
</protein>
<comment type="caution">
    <text evidence="3">The sequence shown here is derived from an EMBL/GenBank/DDBJ whole genome shotgun (WGS) entry which is preliminary data.</text>
</comment>
<feature type="region of interest" description="Disordered" evidence="2">
    <location>
        <begin position="580"/>
        <end position="674"/>
    </location>
</feature>
<reference evidence="4" key="1">
    <citation type="submission" date="2012-02" db="EMBL/GenBank/DDBJ databases">
        <title>Genome sequencing of Giardia lamblia Genotypes A2 and B isolates (DH and GS) and comparative analysis with the genomes of Genotypes A1 and E (WB and Pig).</title>
        <authorList>
            <person name="Adam R."/>
            <person name="Dahlstrom E."/>
            <person name="Martens C."/>
            <person name="Bruno D."/>
            <person name="Barbian K."/>
            <person name="Porcella S.F."/>
            <person name="Nash T."/>
        </authorList>
    </citation>
    <scope>NUCLEOTIDE SEQUENCE</scope>
    <source>
        <strain evidence="4">DH</strain>
    </source>
</reference>
<accession>V6TD54</accession>
<evidence type="ECO:0000313" key="3">
    <source>
        <dbReference type="EMBL" id="ESU36731.1"/>
    </source>
</evidence>
<evidence type="ECO:0000256" key="1">
    <source>
        <dbReference type="SAM" id="Coils"/>
    </source>
</evidence>
<dbReference type="VEuPathDB" id="GiardiaDB:DHA2_14971"/>
<sequence length="696" mass="76235">MRFFLPKSRKTERKTEFCLLTPMATYDHIMSSLQDHVDSLTTLSANITQAVAEDPTIPMDSFETEIALIETKFQAVQRAVTQALGGNSMNTDELCTLNYKYMECNKKLKDIRKFIAEHEKEGLLTTDNDDLKDLSPEDLNTGGPEPTKPYRQVHISAAAPVPNFLAPPATGHSGGGALVIPPQTSPSIAKLQSAASINKGSYNSLLAVSNIGDKGANVLLPSDGAELSMRTSSPSGVLRKSSNPEQYKKHAEELNRGINKLRSNLIALNRAANEPETITEALTGVNLQDARLARDNKKPVSGSESVAQITANLRRENISLKEELTTLKTRTKQQEDEIASLKKALSTQTKLSEKQSDDIDILQASLDRVTEERQSLSATLKEKMRALGDLRKQLDTISDQNKELTELLEVERNDRNVAISELRAELGHYKAENDTLKSRLKTLDELNVEGNVLELERVTADIEDMQTMVKQLKKQKADMANRFAREKELLQENIDVLEAQLASGYLESEKGAPSHAEIVMLEQEVVKRDIEIKRLRNLVAKAMSDKDEAMALLGLGAGDTTDERTDETDTDSASFRMLEPRSGFSTVPPGPYPVGRQSFLSSLPQAPPQSLQSDAGRAPSTLSMLLSQKAGPSFGVSTGQLGRVGGSEGHPTGRNASLHDDSTVSGANEIEDDDLDVAALVRKKRDKRLSVTNAPK</sequence>
<reference evidence="3 4" key="2">
    <citation type="journal article" date="2013" name="Genome Biol. Evol.">
        <title>Genome sequencing of Giardia lamblia genotypes A2 and B isolates (DH and GS) and comparative analysis with the genomes of genotypes A1 and E (WB and Pig).</title>
        <authorList>
            <person name="Adam R.D."/>
            <person name="Dahlstrom E.W."/>
            <person name="Martens C.A."/>
            <person name="Bruno D.P."/>
            <person name="Barbian K.D."/>
            <person name="Ricklefs S.M."/>
            <person name="Hernandez M.M."/>
            <person name="Narla N.P."/>
            <person name="Patel R.B."/>
            <person name="Porcella S.F."/>
            <person name="Nash T.E."/>
        </authorList>
    </citation>
    <scope>NUCLEOTIDE SEQUENCE [LARGE SCALE GENOMIC DNA]</scope>
    <source>
        <strain evidence="3 4">DH</strain>
    </source>
</reference>
<evidence type="ECO:0000256" key="2">
    <source>
        <dbReference type="SAM" id="MobiDB-lite"/>
    </source>
</evidence>
<dbReference type="VEuPathDB" id="GiardiaDB:GL50581_3867"/>
<gene>
    <name evidence="3" type="ORF">DHA2_14971</name>
</gene>
<keyword evidence="1" id="KW-0175">Coiled coil</keyword>
<proteinExistence type="predicted"/>
<name>V6TD54_GIAIN</name>
<evidence type="ECO:0000313" key="4">
    <source>
        <dbReference type="Proteomes" id="UP000018320"/>
    </source>
</evidence>
<dbReference type="Proteomes" id="UP000018320">
    <property type="component" value="Unassembled WGS sequence"/>
</dbReference>
<feature type="region of interest" description="Disordered" evidence="2">
    <location>
        <begin position="126"/>
        <end position="147"/>
    </location>
</feature>
<organism evidence="3 4">
    <name type="scientific">Giardia intestinalis</name>
    <name type="common">Giardia lamblia</name>
    <dbReference type="NCBI Taxonomy" id="5741"/>
    <lineage>
        <taxon>Eukaryota</taxon>
        <taxon>Metamonada</taxon>
        <taxon>Diplomonadida</taxon>
        <taxon>Hexamitidae</taxon>
        <taxon>Giardiinae</taxon>
        <taxon>Giardia</taxon>
    </lineage>
</organism>
<feature type="compositionally biased region" description="Polar residues" evidence="2">
    <location>
        <begin position="598"/>
        <end position="613"/>
    </location>
</feature>